<keyword evidence="3 6" id="KW-0732">Signal</keyword>
<feature type="transmembrane region" description="Helical" evidence="5">
    <location>
        <begin position="195"/>
        <end position="216"/>
    </location>
</feature>
<organism evidence="8 9">
    <name type="scientific">Arthrobacter mangrovi</name>
    <dbReference type="NCBI Taxonomy" id="2966350"/>
    <lineage>
        <taxon>Bacteria</taxon>
        <taxon>Bacillati</taxon>
        <taxon>Actinomycetota</taxon>
        <taxon>Actinomycetes</taxon>
        <taxon>Micrococcales</taxon>
        <taxon>Micrococcaceae</taxon>
        <taxon>Arthrobacter</taxon>
    </lineage>
</organism>
<dbReference type="NCBIfam" id="TIGR01167">
    <property type="entry name" value="LPXTG_anchor"/>
    <property type="match status" value="1"/>
</dbReference>
<sequence length="221" mass="20957">MTHGGSHMKKTLTALAIAGSLAFMGTGAAQAAEYPAPPVQATVTDGNVGIGATILFQGSGFAPGSRIGILVSRIATAGPNASGVSIGAGGLSAGVTGVIAPAQATQEMSTTADGDGNFSHPVKFDQAGTYTLTATGVDADGNPISVSQEVVVGAAAGGSENGVGGGAPNAGPSAEDEAAVANGDSLANTGLESSALLWGGAGVLALGAGATALVVARRKNA</sequence>
<evidence type="ECO:0000313" key="9">
    <source>
        <dbReference type="Proteomes" id="UP001209654"/>
    </source>
</evidence>
<proteinExistence type="predicted"/>
<dbReference type="PROSITE" id="PS50847">
    <property type="entry name" value="GRAM_POS_ANCHORING"/>
    <property type="match status" value="1"/>
</dbReference>
<evidence type="ECO:0000256" key="2">
    <source>
        <dbReference type="ARBA" id="ARBA00022525"/>
    </source>
</evidence>
<keyword evidence="4" id="KW-0572">Peptidoglycan-anchor</keyword>
<name>A0ABQ5MWF6_9MICC</name>
<dbReference type="Proteomes" id="UP001209654">
    <property type="component" value="Unassembled WGS sequence"/>
</dbReference>
<feature type="chain" id="PRO_5045476177" description="Gram-positive cocci surface proteins LPxTG domain-containing protein" evidence="6">
    <location>
        <begin position="32"/>
        <end position="221"/>
    </location>
</feature>
<keyword evidence="5" id="KW-0812">Transmembrane</keyword>
<reference evidence="8 9" key="1">
    <citation type="journal article" date="2023" name="Int. J. Syst. Evol. Microbiol.">
        <title>Arthrobacter mangrovi sp. nov., an actinobacterium isolated from the rhizosphere of a mangrove.</title>
        <authorList>
            <person name="Hamada M."/>
            <person name="Saitou S."/>
            <person name="Enomoto N."/>
            <person name="Nanri K."/>
            <person name="Hidaka K."/>
            <person name="Miura T."/>
            <person name="Tamura T."/>
        </authorList>
    </citation>
    <scope>NUCLEOTIDE SEQUENCE [LARGE SCALE GENOMIC DNA]</scope>
    <source>
        <strain evidence="8 9">NBRC 112813</strain>
    </source>
</reference>
<keyword evidence="5" id="KW-1133">Transmembrane helix</keyword>
<protein>
    <recommendedName>
        <fullName evidence="7">Gram-positive cocci surface proteins LPxTG domain-containing protein</fullName>
    </recommendedName>
</protein>
<dbReference type="InterPro" id="IPR019931">
    <property type="entry name" value="LPXTG_anchor"/>
</dbReference>
<evidence type="ECO:0000259" key="7">
    <source>
        <dbReference type="PROSITE" id="PS50847"/>
    </source>
</evidence>
<evidence type="ECO:0000256" key="6">
    <source>
        <dbReference type="SAM" id="SignalP"/>
    </source>
</evidence>
<feature type="domain" description="Gram-positive cocci surface proteins LPxTG" evidence="7">
    <location>
        <begin position="186"/>
        <end position="221"/>
    </location>
</feature>
<keyword evidence="9" id="KW-1185">Reference proteome</keyword>
<keyword evidence="2" id="KW-0964">Secreted</keyword>
<keyword evidence="5" id="KW-0472">Membrane</keyword>
<evidence type="ECO:0000256" key="4">
    <source>
        <dbReference type="ARBA" id="ARBA00023088"/>
    </source>
</evidence>
<feature type="signal peptide" evidence="6">
    <location>
        <begin position="1"/>
        <end position="31"/>
    </location>
</feature>
<evidence type="ECO:0000256" key="1">
    <source>
        <dbReference type="ARBA" id="ARBA00022512"/>
    </source>
</evidence>
<keyword evidence="1" id="KW-0134">Cell wall</keyword>
<accession>A0ABQ5MWF6</accession>
<dbReference type="EMBL" id="BRVS01000014">
    <property type="protein sequence ID" value="GLB68291.1"/>
    <property type="molecule type" value="Genomic_DNA"/>
</dbReference>
<evidence type="ECO:0000313" key="8">
    <source>
        <dbReference type="EMBL" id="GLB68291.1"/>
    </source>
</evidence>
<comment type="caution">
    <text evidence="8">The sequence shown here is derived from an EMBL/GenBank/DDBJ whole genome shotgun (WGS) entry which is preliminary data.</text>
</comment>
<gene>
    <name evidence="8" type="ORF">AHIS1636_27330</name>
</gene>
<evidence type="ECO:0000256" key="5">
    <source>
        <dbReference type="SAM" id="Phobius"/>
    </source>
</evidence>
<evidence type="ECO:0000256" key="3">
    <source>
        <dbReference type="ARBA" id="ARBA00022729"/>
    </source>
</evidence>